<accession>A0ABZ2CM02</accession>
<evidence type="ECO:0000313" key="1">
    <source>
        <dbReference type="EMBL" id="WVX90879.1"/>
    </source>
</evidence>
<protein>
    <submittedName>
        <fullName evidence="1">Uncharacterized protein</fullName>
    </submittedName>
</protein>
<sequence>MRITRTQRSCFCGKDMVYHAIARPVKRGVPIPLNALSIFFGGSVFYGPYGRKYLAHCQGESVLCPSLGAARRRLHRMMRQEAKRRASTN</sequence>
<reference evidence="1 2" key="1">
    <citation type="submission" date="2023-12" db="EMBL/GenBank/DDBJ databases">
        <title>Efficient gene editing system CRISPR-Cas12a for Pseudomonas aeruginosa bacteriophages.</title>
        <authorList>
            <person name="Yan B."/>
            <person name="Chen Y."/>
            <person name="Liu Y."/>
        </authorList>
    </citation>
    <scope>NUCLEOTIDE SEQUENCE [LARGE SCALE GENOMIC DNA]</scope>
</reference>
<proteinExistence type="predicted"/>
<name>A0ABZ2CM02_9CAUD</name>
<dbReference type="EMBL" id="OR941786">
    <property type="protein sequence ID" value="WVX90879.1"/>
    <property type="molecule type" value="Genomic_DNA"/>
</dbReference>
<keyword evidence="2" id="KW-1185">Reference proteome</keyword>
<organism evidence="1 2">
    <name type="scientific">Pseudomonas phage PJNP013</name>
    <dbReference type="NCBI Taxonomy" id="3108093"/>
    <lineage>
        <taxon>Viruses</taxon>
        <taxon>Duplodnaviria</taxon>
        <taxon>Heunggongvirae</taxon>
        <taxon>Uroviricota</taxon>
        <taxon>Caudoviricetes</taxon>
        <taxon>Autographivirales</taxon>
        <taxon>Autoscriptoviridae</taxon>
        <taxon>Krylovirinae</taxon>
        <taxon>Phikmvvirus</taxon>
        <taxon>Phikmvvirus PJNP013</taxon>
    </lineage>
</organism>
<dbReference type="Proteomes" id="UP001354798">
    <property type="component" value="Segment"/>
</dbReference>
<evidence type="ECO:0000313" key="2">
    <source>
        <dbReference type="Proteomes" id="UP001354798"/>
    </source>
</evidence>